<dbReference type="AlphaFoldDB" id="A0A517WA55"/>
<reference evidence="1 2" key="1">
    <citation type="submission" date="2019-02" db="EMBL/GenBank/DDBJ databases">
        <title>Deep-cultivation of Planctomycetes and their phenomic and genomic characterization uncovers novel biology.</title>
        <authorList>
            <person name="Wiegand S."/>
            <person name="Jogler M."/>
            <person name="Boedeker C."/>
            <person name="Pinto D."/>
            <person name="Vollmers J."/>
            <person name="Rivas-Marin E."/>
            <person name="Kohn T."/>
            <person name="Peeters S.H."/>
            <person name="Heuer A."/>
            <person name="Rast P."/>
            <person name="Oberbeckmann S."/>
            <person name="Bunk B."/>
            <person name="Jeske O."/>
            <person name="Meyerdierks A."/>
            <person name="Storesund J.E."/>
            <person name="Kallscheuer N."/>
            <person name="Luecker S."/>
            <person name="Lage O.M."/>
            <person name="Pohl T."/>
            <person name="Merkel B.J."/>
            <person name="Hornburger P."/>
            <person name="Mueller R.-W."/>
            <person name="Bruemmer F."/>
            <person name="Labrenz M."/>
            <person name="Spormann A.M."/>
            <person name="Op den Camp H."/>
            <person name="Overmann J."/>
            <person name="Amann R."/>
            <person name="Jetten M.S.M."/>
            <person name="Mascher T."/>
            <person name="Medema M.H."/>
            <person name="Devos D.P."/>
            <person name="Kaster A.-K."/>
            <person name="Ovreas L."/>
            <person name="Rohde M."/>
            <person name="Galperin M.Y."/>
            <person name="Jogler C."/>
        </authorList>
    </citation>
    <scope>NUCLEOTIDE SEQUENCE [LARGE SCALE GENOMIC DNA]</scope>
    <source>
        <strain evidence="1 2">V6</strain>
    </source>
</reference>
<proteinExistence type="predicted"/>
<dbReference type="RefSeq" id="WP_145038669.1">
    <property type="nucleotide sequence ID" value="NZ_CP036347.1"/>
</dbReference>
<sequence length="94" mass="10290">MKQTVFKFDLRYTEPDDATGQTDTLQQLVQKLSLLAGVLSVEQTGTPKLPAINLQVEFTDSKAATGIHRQVAKAIEQTEHVMIAGVSTTLTDIF</sequence>
<evidence type="ECO:0000313" key="2">
    <source>
        <dbReference type="Proteomes" id="UP000320722"/>
    </source>
</evidence>
<organism evidence="1 2">
    <name type="scientific">Gimesia chilikensis</name>
    <dbReference type="NCBI Taxonomy" id="2605989"/>
    <lineage>
        <taxon>Bacteria</taxon>
        <taxon>Pseudomonadati</taxon>
        <taxon>Planctomycetota</taxon>
        <taxon>Planctomycetia</taxon>
        <taxon>Planctomycetales</taxon>
        <taxon>Planctomycetaceae</taxon>
        <taxon>Gimesia</taxon>
    </lineage>
</organism>
<gene>
    <name evidence="1" type="ORF">V6x_18410</name>
</gene>
<evidence type="ECO:0000313" key="1">
    <source>
        <dbReference type="EMBL" id="QDU02140.1"/>
    </source>
</evidence>
<dbReference type="Proteomes" id="UP000320722">
    <property type="component" value="Chromosome"/>
</dbReference>
<protein>
    <submittedName>
        <fullName evidence="1">Uncharacterized protein</fullName>
    </submittedName>
</protein>
<name>A0A517WA55_9PLAN</name>
<dbReference type="EMBL" id="CP036347">
    <property type="protein sequence ID" value="QDU02140.1"/>
    <property type="molecule type" value="Genomic_DNA"/>
</dbReference>
<accession>A0A517WA55</accession>